<dbReference type="RefSeq" id="WP_272735603.1">
    <property type="nucleotide sequence ID" value="NZ_CP116942.1"/>
</dbReference>
<protein>
    <submittedName>
        <fullName evidence="1">Uncharacterized protein</fullName>
    </submittedName>
</protein>
<dbReference type="EMBL" id="CP116942">
    <property type="protein sequence ID" value="WCO66078.1"/>
    <property type="molecule type" value="Genomic_DNA"/>
</dbReference>
<name>A0AAE9Y7X1_9ACTN</name>
<dbReference type="AlphaFoldDB" id="A0AAE9Y7X1"/>
<dbReference type="KEGG" id="ima:PO878_16380"/>
<keyword evidence="2" id="KW-1185">Reference proteome</keyword>
<evidence type="ECO:0000313" key="2">
    <source>
        <dbReference type="Proteomes" id="UP001216390"/>
    </source>
</evidence>
<evidence type="ECO:0000313" key="1">
    <source>
        <dbReference type="EMBL" id="WCO66078.1"/>
    </source>
</evidence>
<sequence length="64" mass="6477">MAAPAPAHCDGCGRPEGACAGCRSPHDPPRFCPTCGRRLAVVVTPTGHRGRCRDHGPVTAGGTA</sequence>
<gene>
    <name evidence="1" type="ORF">PO878_16380</name>
</gene>
<proteinExistence type="predicted"/>
<reference evidence="1" key="1">
    <citation type="submission" date="2023-01" db="EMBL/GenBank/DDBJ databases">
        <title>The diversity of Class Acidimicrobiia in South China Sea sediment environments and the proposal of Iamia marina sp. nov., a novel species of the genus Iamia.</title>
        <authorList>
            <person name="He Y."/>
            <person name="Tian X."/>
        </authorList>
    </citation>
    <scope>NUCLEOTIDE SEQUENCE</scope>
    <source>
        <strain evidence="1">DSM 19957</strain>
    </source>
</reference>
<accession>A0AAE9Y7X1</accession>
<dbReference type="Proteomes" id="UP001216390">
    <property type="component" value="Chromosome"/>
</dbReference>
<organism evidence="1 2">
    <name type="scientific">Iamia majanohamensis</name>
    <dbReference type="NCBI Taxonomy" id="467976"/>
    <lineage>
        <taxon>Bacteria</taxon>
        <taxon>Bacillati</taxon>
        <taxon>Actinomycetota</taxon>
        <taxon>Acidimicrobiia</taxon>
        <taxon>Acidimicrobiales</taxon>
        <taxon>Iamiaceae</taxon>
        <taxon>Iamia</taxon>
    </lineage>
</organism>